<name>A0A6G1LUN6_ORBOL</name>
<accession>A0A6G1LUN6</accession>
<protein>
    <submittedName>
        <fullName evidence="2">Uncharacterized protein</fullName>
    </submittedName>
</protein>
<feature type="region of interest" description="Disordered" evidence="1">
    <location>
        <begin position="281"/>
        <end position="316"/>
    </location>
</feature>
<feature type="compositionally biased region" description="Basic residues" evidence="1">
    <location>
        <begin position="168"/>
        <end position="181"/>
    </location>
</feature>
<feature type="compositionally biased region" description="Basic residues" evidence="1">
    <location>
        <begin position="218"/>
        <end position="228"/>
    </location>
</feature>
<feature type="region of interest" description="Disordered" evidence="1">
    <location>
        <begin position="901"/>
        <end position="954"/>
    </location>
</feature>
<feature type="compositionally biased region" description="Polar residues" evidence="1">
    <location>
        <begin position="287"/>
        <end position="299"/>
    </location>
</feature>
<feature type="region of interest" description="Disordered" evidence="1">
    <location>
        <begin position="393"/>
        <end position="430"/>
    </location>
</feature>
<dbReference type="Proteomes" id="UP000614610">
    <property type="component" value="Unassembled WGS sequence"/>
</dbReference>
<gene>
    <name evidence="2" type="ORF">TWF679_007786</name>
</gene>
<reference evidence="2" key="1">
    <citation type="submission" date="2019-06" db="EMBL/GenBank/DDBJ databases">
        <authorList>
            <person name="Palmer J.M."/>
        </authorList>
    </citation>
    <scope>NUCLEOTIDE SEQUENCE</scope>
    <source>
        <strain evidence="2">TWF679</strain>
    </source>
</reference>
<feature type="compositionally biased region" description="Basic and acidic residues" evidence="1">
    <location>
        <begin position="109"/>
        <end position="130"/>
    </location>
</feature>
<feature type="compositionally biased region" description="Polar residues" evidence="1">
    <location>
        <begin position="33"/>
        <end position="46"/>
    </location>
</feature>
<feature type="compositionally biased region" description="Basic and acidic residues" evidence="1">
    <location>
        <begin position="393"/>
        <end position="402"/>
    </location>
</feature>
<feature type="compositionally biased region" description="Low complexity" evidence="1">
    <location>
        <begin position="48"/>
        <end position="57"/>
    </location>
</feature>
<sequence>MASSSISIRALTYKFPLRKLQPVHVLSLPSTRLFTTASPPAPQSTFEPAGDPSSSRPGPGPGPGPPSAKKKPRPKRKPEFAPSVDREQKGGSNTFQRGPKFINSRSKSSRWDSGKHSRDLPEKTSEKPPAEDEDWSLAIDEVVGAFPDDDPKPQESGAKLQSQETEHKPKKTKPKQLKAKPRSQEAEVESQVTHPELRQDEPELRGPETKDSEMKKPSKDKKKKKKKQKNAEDKINTKETAPSDQAENSVNKDPAEIQYSNNLAPISSILDFGLPNQIEKDPLAASVTDSTLGKETQNQKQHEKPDKKTSGPDNELSLDDLFRRFETFAEHSTSVEPLEKKNFNDKGDRLAKAATDRKQKHMQLDQVWERNEQAFIEGVPEEGKGYKESIEPAEEDVARAEDLAATEQEAVTTEAERKTNEGVNEAKSKETTVDRLTNWLDRLEIRRAEQKTKWEEARPQEESPLKDVARSKEELDTWSSEGRELNTSIIFTQSVQDPSEADLVWYNQDNYTPTRRYTRPSSSERETVLGRRIGDPYQLLSALSNGRNEYHYSLENLRLMRQGMEVAGLHERLRRTKLPFQFPAIKYEDIENIFRPKLPVGAETAYEPFPLIVPQESAVEVPFLWRIIEENSKYLALYGDVQSCQGYHPSPSQYFHNFILNFYGYLRPTSIITDANYRQPYSRQQTILSFMGIPTMVLLTVPNQPNAEPIETRNLLAQLIAETFSCHYYNREIMQAQAPIIGLLHHDARLWVVLYDPVADIPYISKAINANLDIPASHDIPKPLRYLSLFVSDAFTCAAINGIEAMRHRERQEGETDTAADWLEASEGMWSVLESRRMTYIQFPTEEIPVGAYVKMIKDMDKARQGSMAALQSIPPQYRISIGESLDRWWMKTSRPSWHDLTESLPKPYKKPVNKGYQKQDGRPPKKPDTPEPKQPDMGGYEYLMKGRNKRPGF</sequence>
<dbReference type="AlphaFoldDB" id="A0A6G1LUN6"/>
<dbReference type="EMBL" id="WIWT01000047">
    <property type="protein sequence ID" value="KAF3208435.1"/>
    <property type="molecule type" value="Genomic_DNA"/>
</dbReference>
<feature type="region of interest" description="Disordered" evidence="1">
    <location>
        <begin position="33"/>
        <end position="256"/>
    </location>
</feature>
<feature type="compositionally biased region" description="Polar residues" evidence="1">
    <location>
        <begin position="238"/>
        <end position="251"/>
    </location>
</feature>
<feature type="compositionally biased region" description="Basic and acidic residues" evidence="1">
    <location>
        <begin position="300"/>
        <end position="310"/>
    </location>
</feature>
<evidence type="ECO:0000313" key="3">
    <source>
        <dbReference type="Proteomes" id="UP000614610"/>
    </source>
</evidence>
<dbReference type="OrthoDB" id="5336947at2759"/>
<proteinExistence type="predicted"/>
<feature type="compositionally biased region" description="Basic and acidic residues" evidence="1">
    <location>
        <begin position="918"/>
        <end position="935"/>
    </location>
</feature>
<evidence type="ECO:0000256" key="1">
    <source>
        <dbReference type="SAM" id="MobiDB-lite"/>
    </source>
</evidence>
<organism evidence="2 3">
    <name type="scientific">Orbilia oligospora</name>
    <name type="common">Nematode-trapping fungus</name>
    <name type="synonym">Arthrobotrys oligospora</name>
    <dbReference type="NCBI Taxonomy" id="2813651"/>
    <lineage>
        <taxon>Eukaryota</taxon>
        <taxon>Fungi</taxon>
        <taxon>Dikarya</taxon>
        <taxon>Ascomycota</taxon>
        <taxon>Pezizomycotina</taxon>
        <taxon>Orbiliomycetes</taxon>
        <taxon>Orbiliales</taxon>
        <taxon>Orbiliaceae</taxon>
        <taxon>Orbilia</taxon>
    </lineage>
</organism>
<feature type="compositionally biased region" description="Basic and acidic residues" evidence="1">
    <location>
        <begin position="195"/>
        <end position="217"/>
    </location>
</feature>
<comment type="caution">
    <text evidence="2">The sequence shown here is derived from an EMBL/GenBank/DDBJ whole genome shotgun (WGS) entry which is preliminary data.</text>
</comment>
<evidence type="ECO:0000313" key="2">
    <source>
        <dbReference type="EMBL" id="KAF3208435.1"/>
    </source>
</evidence>
<feature type="compositionally biased region" description="Basic and acidic residues" evidence="1">
    <location>
        <begin position="414"/>
        <end position="430"/>
    </location>
</feature>